<dbReference type="EMBL" id="JAMRXG010000019">
    <property type="protein sequence ID" value="MCM6778133.1"/>
    <property type="molecule type" value="Genomic_DNA"/>
</dbReference>
<accession>A0A9X2J056</accession>
<keyword evidence="2" id="KW-1185">Reference proteome</keyword>
<gene>
    <name evidence="1" type="ORF">NDR86_32070</name>
</gene>
<protein>
    <submittedName>
        <fullName evidence="1">Uncharacterized protein</fullName>
    </submittedName>
</protein>
<comment type="caution">
    <text evidence="1">The sequence shown here is derived from an EMBL/GenBank/DDBJ whole genome shotgun (WGS) entry which is preliminary data.</text>
</comment>
<proteinExistence type="predicted"/>
<organism evidence="1 2">
    <name type="scientific">Nocardia pulmonis</name>
    <dbReference type="NCBI Taxonomy" id="2951408"/>
    <lineage>
        <taxon>Bacteria</taxon>
        <taxon>Bacillati</taxon>
        <taxon>Actinomycetota</taxon>
        <taxon>Actinomycetes</taxon>
        <taxon>Mycobacteriales</taxon>
        <taxon>Nocardiaceae</taxon>
        <taxon>Nocardia</taxon>
    </lineage>
</organism>
<name>A0A9X2J056_9NOCA</name>
<reference evidence="1" key="1">
    <citation type="submission" date="2022-06" db="EMBL/GenBank/DDBJ databases">
        <title>Novel species in genus nocardia.</title>
        <authorList>
            <person name="Li F."/>
        </authorList>
    </citation>
    <scope>NUCLEOTIDE SEQUENCE</scope>
    <source>
        <strain evidence="1">CDC141</strain>
    </source>
</reference>
<evidence type="ECO:0000313" key="1">
    <source>
        <dbReference type="EMBL" id="MCM6778133.1"/>
    </source>
</evidence>
<dbReference type="RefSeq" id="WP_251917596.1">
    <property type="nucleotide sequence ID" value="NZ_JAMRXG010000019.1"/>
</dbReference>
<sequence length="108" mass="11955">MQLKFLGKSTAGGQSPTLYASDRSTYVCQGWRTGEADRIEIPHRLLQYLEPGTCLGTVLQDTGRGTFILRGEPVIDPEVLAQMNIPDHEMSVEIPMGQEVRPDATPLR</sequence>
<dbReference type="AlphaFoldDB" id="A0A9X2J056"/>
<evidence type="ECO:0000313" key="2">
    <source>
        <dbReference type="Proteomes" id="UP001139157"/>
    </source>
</evidence>
<dbReference type="Proteomes" id="UP001139157">
    <property type="component" value="Unassembled WGS sequence"/>
</dbReference>